<keyword evidence="1" id="KW-0175">Coiled coil</keyword>
<protein>
    <submittedName>
        <fullName evidence="3">Uncharacterized protein</fullName>
    </submittedName>
</protein>
<evidence type="ECO:0000313" key="4">
    <source>
        <dbReference type="Proteomes" id="UP001595880"/>
    </source>
</evidence>
<gene>
    <name evidence="3" type="ORF">ACFOZ1_10840</name>
</gene>
<dbReference type="Proteomes" id="UP001595880">
    <property type="component" value="Unassembled WGS sequence"/>
</dbReference>
<evidence type="ECO:0000256" key="2">
    <source>
        <dbReference type="SAM" id="MobiDB-lite"/>
    </source>
</evidence>
<dbReference type="RefSeq" id="WP_390199222.1">
    <property type="nucleotide sequence ID" value="NZ_JBHSDV010000003.1"/>
</dbReference>
<feature type="compositionally biased region" description="Basic and acidic residues" evidence="2">
    <location>
        <begin position="274"/>
        <end position="303"/>
    </location>
</feature>
<dbReference type="EMBL" id="JBHSDV010000003">
    <property type="protein sequence ID" value="MFC4388297.1"/>
    <property type="molecule type" value="Genomic_DNA"/>
</dbReference>
<sequence>MYQYRLYKEEEIEALRKEKNKYKHLYFQQQQNSHSVNTKETYFEQLEWIKGEMSVMDEKIKSLTDQEEQIHLLKTSINELQNDITQIKKEVTNTNIPELYDKLNDVVTSTAAKVNEVKQEVQLQQKRVMQMQTTKQAYRSEYRQLQSIIGNVQNSTTTTQQRYRNTPENLLLQRQRFEGSKNIIIKPRKREKQFVNNTEPMIETKINHTLPLEQQPFQKKEHEHKLVIEEEKSSKLQANQIKNDQVNEQNKADIQIPEPNTDIESTTTQNEWKASVEHSNKEVEQSTEEVGVHTEETIQEKEKPLSRWQKTVLFAKSFWKKG</sequence>
<name>A0ABV8VUV9_9BACI</name>
<keyword evidence="4" id="KW-1185">Reference proteome</keyword>
<evidence type="ECO:0000313" key="3">
    <source>
        <dbReference type="EMBL" id="MFC4388297.1"/>
    </source>
</evidence>
<accession>A0ABV8VUV9</accession>
<reference evidence="4" key="1">
    <citation type="journal article" date="2019" name="Int. J. Syst. Evol. Microbiol.">
        <title>The Global Catalogue of Microorganisms (GCM) 10K type strain sequencing project: providing services to taxonomists for standard genome sequencing and annotation.</title>
        <authorList>
            <consortium name="The Broad Institute Genomics Platform"/>
            <consortium name="The Broad Institute Genome Sequencing Center for Infectious Disease"/>
            <person name="Wu L."/>
            <person name="Ma J."/>
        </authorList>
    </citation>
    <scope>NUCLEOTIDE SEQUENCE [LARGE SCALE GENOMIC DNA]</scope>
    <source>
        <strain evidence="4">KACC 14058</strain>
    </source>
</reference>
<organism evidence="3 4">
    <name type="scientific">Gracilibacillus marinus</name>
    <dbReference type="NCBI Taxonomy" id="630535"/>
    <lineage>
        <taxon>Bacteria</taxon>
        <taxon>Bacillati</taxon>
        <taxon>Bacillota</taxon>
        <taxon>Bacilli</taxon>
        <taxon>Bacillales</taxon>
        <taxon>Bacillaceae</taxon>
        <taxon>Gracilibacillus</taxon>
    </lineage>
</organism>
<evidence type="ECO:0000256" key="1">
    <source>
        <dbReference type="SAM" id="Coils"/>
    </source>
</evidence>
<feature type="compositionally biased region" description="Polar residues" evidence="2">
    <location>
        <begin position="262"/>
        <end position="272"/>
    </location>
</feature>
<feature type="coiled-coil region" evidence="1">
    <location>
        <begin position="63"/>
        <end position="90"/>
    </location>
</feature>
<proteinExistence type="predicted"/>
<comment type="caution">
    <text evidence="3">The sequence shown here is derived from an EMBL/GenBank/DDBJ whole genome shotgun (WGS) entry which is preliminary data.</text>
</comment>
<feature type="region of interest" description="Disordered" evidence="2">
    <location>
        <begin position="255"/>
        <end position="303"/>
    </location>
</feature>